<dbReference type="PANTHER" id="PTHR21634">
    <property type="entry name" value="RE13835P"/>
    <property type="match status" value="1"/>
</dbReference>
<evidence type="ECO:0000256" key="5">
    <source>
        <dbReference type="ARBA" id="ARBA00023136"/>
    </source>
</evidence>
<evidence type="ECO:0000256" key="3">
    <source>
        <dbReference type="ARBA" id="ARBA00007541"/>
    </source>
</evidence>
<dbReference type="InterPro" id="IPR026156">
    <property type="entry name" value="FNIP_fam"/>
</dbReference>
<dbReference type="Pfam" id="PF14636">
    <property type="entry name" value="FNIP_N"/>
    <property type="match status" value="1"/>
</dbReference>
<dbReference type="InterPro" id="IPR028085">
    <property type="entry name" value="FNIP_mid_dom"/>
</dbReference>
<comment type="caution">
    <text evidence="9">The sequence shown here is derived from an EMBL/GenBank/DDBJ whole genome shotgun (WGS) entry which is preliminary data.</text>
</comment>
<sequence length="1067" mass="118828">MRDHSASQMIPIAHCVNSEPGDLPYLGRSPLPSVNFHIVVSNYSSFKWSQNGVCLSDCWSPPAPACRKARQGRKCVVCQIVPRVTRRCVEKFVGPEELDDKQSLGLIPPVNSRYILKDQQLAQNRVKPPEFDSTQQVRVLLFRELNGQERRLLFDSKAVRKRDPLASPSGKPPIGANIRRKQESSIEKSFKLSDNQSRDYVYEWQKSSSDESLLREMIFGAVSISFQGTTLKIHTIRSPAQIMLSLVFPAPPAPLSTRNGENETEESGTWTSSVEVNIDKSTEKVDPHLAHSVPVNVPSRLSGHYIESRDSDSDSLQSHDGHSSLPTTHLSPERPIGGLPRSSSYNSLQRRILRNKATSIELGLPKSDDRSNDYSSTPGQKRSKLGLSIVINLKEDETNPENKHFIDFIFTHISLIEGHLMNLKDTVIRAYLNRRNFVHLMFEGSKEFQRSLHDLYTAPRLQNPEWLTIISSPNHRHLSYAFLERFSNLLKQFDKKETNFFVSTLLTAVLTHHLAWVPSVIPTDSKIQPVQSSHKHTPYWVDLLAKSRPYNPLWVQLSDLYGALGVPLRLTKTVVKGQRREVVLGFLKVLSYFIRCSDICQQMYDRTEDIYTDNDSLCARSPTLQLNSNAIKTDPKVTNSMASSSSTTVEKFSLPQATPEVCLPQNLLLPQSSASLDADSASHSSKDTCDLTITPTEERTSEDSSSINAQSILVPNVTQESVKPSALDSLGYISLEEKMEAVNPSKRQVLKEHPANCCQGLESLNSSVCTASEGKENDPSVRITCSKDDENIVCQLSKSKPSSSSKDCLCLEHQPGELSFTKDNAFCSSKVKECESIEEGYHSMEEPHSPSRDKVHLSEMLKRFESWCPEGCDGMPLPGLQHLGENTESSPYKSFGWSLMAEISDHYLSDFCLQGVNGPLNEDEIRRDLVRSTQIHVLGEPASEALCIVADTDNWTVHLLSSHFVGGDIPGSVGSTVAMSSLVSGICDAIMNMAELGIPPESCIIYLEDRLTELYTRSQTLADFVRSSRGPVSHSRIANVLSVDVSDMSLLLSIATTHSPNLSVYNR</sequence>
<feature type="region of interest" description="Disordered" evidence="7">
    <location>
        <begin position="252"/>
        <end position="273"/>
    </location>
</feature>
<evidence type="ECO:0000256" key="7">
    <source>
        <dbReference type="SAM" id="MobiDB-lite"/>
    </source>
</evidence>
<dbReference type="PRINTS" id="PR02073">
    <property type="entry name" value="FOLLICULNIP1"/>
</dbReference>
<evidence type="ECO:0000313" key="9">
    <source>
        <dbReference type="EMBL" id="GFT94627.1"/>
    </source>
</evidence>
<dbReference type="PANTHER" id="PTHR21634:SF9">
    <property type="entry name" value="RE13835P"/>
    <property type="match status" value="1"/>
</dbReference>
<comment type="similarity">
    <text evidence="3">Belongs to the FNIP family.</text>
</comment>
<gene>
    <name evidence="9" type="primary">FNIP1</name>
    <name evidence="9" type="ORF">NPIL_90311</name>
</gene>
<protein>
    <submittedName>
        <fullName evidence="9">Folliculin-interacting protein 1</fullName>
    </submittedName>
</protein>
<feature type="compositionally biased region" description="Basic and acidic residues" evidence="7">
    <location>
        <begin position="306"/>
        <end position="322"/>
    </location>
</feature>
<dbReference type="GO" id="GO:0051087">
    <property type="term" value="F:protein-folding chaperone binding"/>
    <property type="evidence" value="ECO:0007669"/>
    <property type="project" value="TreeGrafter"/>
</dbReference>
<evidence type="ECO:0000256" key="2">
    <source>
        <dbReference type="ARBA" id="ARBA00004656"/>
    </source>
</evidence>
<keyword evidence="4" id="KW-0963">Cytoplasm</keyword>
<accession>A0A8X6PXD7</accession>
<evidence type="ECO:0000256" key="6">
    <source>
        <dbReference type="ARBA" id="ARBA00023228"/>
    </source>
</evidence>
<dbReference type="InterPro" id="IPR028084">
    <property type="entry name" value="FNIP_N_dom"/>
</dbReference>
<keyword evidence="6" id="KW-0458">Lysosome</keyword>
<feature type="region of interest" description="Disordered" evidence="7">
    <location>
        <begin position="162"/>
        <end position="190"/>
    </location>
</feature>
<evidence type="ECO:0000256" key="4">
    <source>
        <dbReference type="ARBA" id="ARBA00022490"/>
    </source>
</evidence>
<feature type="compositionally biased region" description="Basic and acidic residues" evidence="7">
    <location>
        <begin position="180"/>
        <end position="190"/>
    </location>
</feature>
<dbReference type="GO" id="GO:0005765">
    <property type="term" value="C:lysosomal membrane"/>
    <property type="evidence" value="ECO:0007669"/>
    <property type="project" value="UniProtKB-SubCell"/>
</dbReference>
<dbReference type="OrthoDB" id="10051712at2759"/>
<dbReference type="InterPro" id="IPR028086">
    <property type="entry name" value="FNIP_C_dom"/>
</dbReference>
<feature type="domain" description="UDENN FNIP1/2-type" evidence="8">
    <location>
        <begin position="132"/>
        <end position="1058"/>
    </location>
</feature>
<dbReference type="PROSITE" id="PS51836">
    <property type="entry name" value="DENN_FNIP12"/>
    <property type="match status" value="1"/>
</dbReference>
<dbReference type="Pfam" id="PF14637">
    <property type="entry name" value="FNIP_M"/>
    <property type="match status" value="1"/>
</dbReference>
<keyword evidence="10" id="KW-1185">Reference proteome</keyword>
<evidence type="ECO:0000313" key="10">
    <source>
        <dbReference type="Proteomes" id="UP000887013"/>
    </source>
</evidence>
<feature type="compositionally biased region" description="Low complexity" evidence="7">
    <location>
        <begin position="674"/>
        <end position="683"/>
    </location>
</feature>
<dbReference type="GO" id="GO:0042030">
    <property type="term" value="F:ATPase inhibitor activity"/>
    <property type="evidence" value="ECO:0007669"/>
    <property type="project" value="TreeGrafter"/>
</dbReference>
<dbReference type="Proteomes" id="UP000887013">
    <property type="component" value="Unassembled WGS sequence"/>
</dbReference>
<reference evidence="9" key="1">
    <citation type="submission" date="2020-08" db="EMBL/GenBank/DDBJ databases">
        <title>Multicomponent nature underlies the extraordinary mechanical properties of spider dragline silk.</title>
        <authorList>
            <person name="Kono N."/>
            <person name="Nakamura H."/>
            <person name="Mori M."/>
            <person name="Yoshida Y."/>
            <person name="Ohtoshi R."/>
            <person name="Malay A.D."/>
            <person name="Moran D.A.P."/>
            <person name="Tomita M."/>
            <person name="Numata K."/>
            <person name="Arakawa K."/>
        </authorList>
    </citation>
    <scope>NUCLEOTIDE SEQUENCE</scope>
</reference>
<dbReference type="InterPro" id="IPR037545">
    <property type="entry name" value="DENN_FNIP1/2"/>
</dbReference>
<dbReference type="EMBL" id="BMAW01121561">
    <property type="protein sequence ID" value="GFT94627.1"/>
    <property type="molecule type" value="Genomic_DNA"/>
</dbReference>
<dbReference type="Pfam" id="PF14638">
    <property type="entry name" value="FNIP_C"/>
    <property type="match status" value="1"/>
</dbReference>
<keyword evidence="5" id="KW-0472">Membrane</keyword>
<comment type="subcellular location">
    <subcellularLocation>
        <location evidence="1">Cytoplasm</location>
    </subcellularLocation>
    <subcellularLocation>
        <location evidence="2">Lysosome membrane</location>
    </subcellularLocation>
</comment>
<proteinExistence type="inferred from homology"/>
<evidence type="ECO:0000259" key="8">
    <source>
        <dbReference type="PROSITE" id="PS51836"/>
    </source>
</evidence>
<dbReference type="AlphaFoldDB" id="A0A8X6PXD7"/>
<name>A0A8X6PXD7_NEPPI</name>
<feature type="region of interest" description="Disordered" evidence="7">
    <location>
        <begin position="674"/>
        <end position="706"/>
    </location>
</feature>
<feature type="region of interest" description="Disordered" evidence="7">
    <location>
        <begin position="304"/>
        <end position="381"/>
    </location>
</feature>
<evidence type="ECO:0000256" key="1">
    <source>
        <dbReference type="ARBA" id="ARBA00004496"/>
    </source>
</evidence>
<organism evidence="9 10">
    <name type="scientific">Nephila pilipes</name>
    <name type="common">Giant wood spider</name>
    <name type="synonym">Nephila maculata</name>
    <dbReference type="NCBI Taxonomy" id="299642"/>
    <lineage>
        <taxon>Eukaryota</taxon>
        <taxon>Metazoa</taxon>
        <taxon>Ecdysozoa</taxon>
        <taxon>Arthropoda</taxon>
        <taxon>Chelicerata</taxon>
        <taxon>Arachnida</taxon>
        <taxon>Araneae</taxon>
        <taxon>Araneomorphae</taxon>
        <taxon>Entelegynae</taxon>
        <taxon>Araneoidea</taxon>
        <taxon>Nephilidae</taxon>
        <taxon>Nephila</taxon>
    </lineage>
</organism>